<reference evidence="3" key="1">
    <citation type="submission" date="2021-01" db="EMBL/GenBank/DDBJ databases">
        <authorList>
            <person name="Corre E."/>
            <person name="Pelletier E."/>
            <person name="Niang G."/>
            <person name="Scheremetjew M."/>
            <person name="Finn R."/>
            <person name="Kale V."/>
            <person name="Holt S."/>
            <person name="Cochrane G."/>
            <person name="Meng A."/>
            <person name="Brown T."/>
            <person name="Cohen L."/>
        </authorList>
    </citation>
    <scope>NUCLEOTIDE SEQUENCE</scope>
    <source>
        <strain evidence="3">CCAP 1951/1</strain>
    </source>
</reference>
<name>A0A7S1W819_NEODS</name>
<dbReference type="SUPFAM" id="SSF55961">
    <property type="entry name" value="Bet v1-like"/>
    <property type="match status" value="1"/>
</dbReference>
<gene>
    <name evidence="3" type="ORF">NDES1114_LOCUS34260</name>
</gene>
<dbReference type="PANTHER" id="PTHR19308:SF14">
    <property type="entry name" value="START DOMAIN-CONTAINING PROTEIN"/>
    <property type="match status" value="1"/>
</dbReference>
<dbReference type="GO" id="GO:0008289">
    <property type="term" value="F:lipid binding"/>
    <property type="evidence" value="ECO:0007669"/>
    <property type="project" value="InterPro"/>
</dbReference>
<dbReference type="SMART" id="SM00234">
    <property type="entry name" value="START"/>
    <property type="match status" value="1"/>
</dbReference>
<dbReference type="AlphaFoldDB" id="A0A7S1W819"/>
<evidence type="ECO:0000313" key="3">
    <source>
        <dbReference type="EMBL" id="CAD9153718.1"/>
    </source>
</evidence>
<dbReference type="GO" id="GO:0005737">
    <property type="term" value="C:cytoplasm"/>
    <property type="evidence" value="ECO:0007669"/>
    <property type="project" value="UniProtKB-ARBA"/>
</dbReference>
<protein>
    <recommendedName>
        <fullName evidence="2">START domain-containing protein</fullName>
    </recommendedName>
</protein>
<dbReference type="InterPro" id="IPR002913">
    <property type="entry name" value="START_lipid-bd_dom"/>
</dbReference>
<evidence type="ECO:0000259" key="2">
    <source>
        <dbReference type="PROSITE" id="PS50848"/>
    </source>
</evidence>
<sequence>MSSEEDVYVESGGQKYKVATLKDFKEFKTYIENNEGWTEKLRKPWITVWIKAAAADGPGAGLNLVKMHCTFPNVEPSTMYDALHDPAFRKSWDDKMKEGYNIVKLDERNDIGYYCAKFPFPMSDRDFLNQRFWMEFDNGEYIIMNRSVRHSSCPEKKDIVRGVSIITGYYLRPLEGGGTELLYITHSDIKGSIPHMVLNSATQSMAPSMMEKLGKNGENYSSWAAENHPAGFKASWRTPKVSWDGKSKEPTTLVDTDDRGDAAASGAPMTEADELRAELNEARAVLAELQHRGVTAGGSLAPVAPRHADDPKAVQQYRAVMQATCAFVDRQFVEEGRAPSLEEYLTRVHAILDGIRRTTPVSARA</sequence>
<dbReference type="Pfam" id="PF01852">
    <property type="entry name" value="START"/>
    <property type="match status" value="1"/>
</dbReference>
<proteinExistence type="predicted"/>
<dbReference type="PANTHER" id="PTHR19308">
    <property type="entry name" value="PHOSPHATIDYLCHOLINE TRANSFER PROTEIN"/>
    <property type="match status" value="1"/>
</dbReference>
<dbReference type="InterPro" id="IPR051213">
    <property type="entry name" value="START_lipid_transfer"/>
</dbReference>
<dbReference type="Gene3D" id="3.30.530.20">
    <property type="match status" value="1"/>
</dbReference>
<organism evidence="3">
    <name type="scientific">Neobodo designis</name>
    <name type="common">Flagellated protozoan</name>
    <name type="synonym">Bodo designis</name>
    <dbReference type="NCBI Taxonomy" id="312471"/>
    <lineage>
        <taxon>Eukaryota</taxon>
        <taxon>Discoba</taxon>
        <taxon>Euglenozoa</taxon>
        <taxon>Kinetoplastea</taxon>
        <taxon>Metakinetoplastina</taxon>
        <taxon>Neobodonida</taxon>
        <taxon>Neobodo</taxon>
    </lineage>
</organism>
<dbReference type="EMBL" id="HBGF01051159">
    <property type="protein sequence ID" value="CAD9153718.1"/>
    <property type="molecule type" value="Transcribed_RNA"/>
</dbReference>
<dbReference type="InterPro" id="IPR023393">
    <property type="entry name" value="START-like_dom_sf"/>
</dbReference>
<feature type="domain" description="START" evidence="2">
    <location>
        <begin position="49"/>
        <end position="222"/>
    </location>
</feature>
<accession>A0A7S1W819</accession>
<feature type="region of interest" description="Disordered" evidence="1">
    <location>
        <begin position="241"/>
        <end position="268"/>
    </location>
</feature>
<evidence type="ECO:0000256" key="1">
    <source>
        <dbReference type="SAM" id="MobiDB-lite"/>
    </source>
</evidence>
<dbReference type="PROSITE" id="PS50848">
    <property type="entry name" value="START"/>
    <property type="match status" value="1"/>
</dbReference>